<dbReference type="EMBL" id="AGYR01000023">
    <property type="protein sequence ID" value="ENZ15192.1"/>
    <property type="molecule type" value="Genomic_DNA"/>
</dbReference>
<dbReference type="Proteomes" id="UP000013085">
    <property type="component" value="Unassembled WGS sequence"/>
</dbReference>
<evidence type="ECO:0000256" key="2">
    <source>
        <dbReference type="ARBA" id="ARBA00022475"/>
    </source>
</evidence>
<evidence type="ECO:0000256" key="1">
    <source>
        <dbReference type="ARBA" id="ARBA00022448"/>
    </source>
</evidence>
<dbReference type="GO" id="GO:0015408">
    <property type="term" value="F:ABC-type ferric iron transporter activity"/>
    <property type="evidence" value="ECO:0007669"/>
    <property type="project" value="InterPro"/>
</dbReference>
<protein>
    <recommendedName>
        <fullName evidence="9">ABC-type quaternary amine transporter</fullName>
        <ecNumber evidence="9">7.6.2.9</ecNumber>
    </recommendedName>
</protein>
<evidence type="ECO:0000256" key="7">
    <source>
        <dbReference type="ARBA" id="ARBA00023065"/>
    </source>
</evidence>
<dbReference type="SUPFAM" id="SSF52540">
    <property type="entry name" value="P-loop containing nucleoside triphosphate hydrolases"/>
    <property type="match status" value="1"/>
</dbReference>
<dbReference type="SUPFAM" id="SSF50331">
    <property type="entry name" value="MOP-like"/>
    <property type="match status" value="1"/>
</dbReference>
<evidence type="ECO:0000256" key="5">
    <source>
        <dbReference type="ARBA" id="ARBA00022840"/>
    </source>
</evidence>
<organism evidence="11 12">
    <name type="scientific">[Clostridium] clostridioforme 90A8</name>
    <dbReference type="NCBI Taxonomy" id="999408"/>
    <lineage>
        <taxon>Bacteria</taxon>
        <taxon>Bacillati</taxon>
        <taxon>Bacillota</taxon>
        <taxon>Clostridia</taxon>
        <taxon>Lachnospirales</taxon>
        <taxon>Lachnospiraceae</taxon>
        <taxon>Enterocloster</taxon>
    </lineage>
</organism>
<sequence length="346" mass="38621">MSLNIEDLKVSLQKKEILHGISLEIQEGEFVSLLGKSGCGKTTLLKCIAGLLEQESGDIRIQGASVMDQQPKNRGTVIVFQDLRLFPHMTAEKNIAFPMELKKVPKKERKERVEELLRAVQLPGFGKRRMREMSGGQMQRVALARALAAEPRVLLLDEPFSGLDEGLRTEMARLVRKLHEAWKITTILVTHDKAEALRMSDRIALMEDGQILQYGTPEQMFCHPKTKKVAEYFGKVNYISGEVTGGRFVSPLFEKRTELPDGAYDAMIRPYSVRLQEKGDYAVEEVTFMGEMTEIRVRVPEKIAPGGSILCQRMEGPGRSGQFRAGMKAGLAVETEGAVLFGHGMA</sequence>
<dbReference type="GO" id="GO:0005524">
    <property type="term" value="F:ATP binding"/>
    <property type="evidence" value="ECO:0007669"/>
    <property type="project" value="UniProtKB-KW"/>
</dbReference>
<dbReference type="CDD" id="cd03259">
    <property type="entry name" value="ABC_Carb_Solutes_like"/>
    <property type="match status" value="1"/>
</dbReference>
<dbReference type="PANTHER" id="PTHR42781">
    <property type="entry name" value="SPERMIDINE/PUTRESCINE IMPORT ATP-BINDING PROTEIN POTA"/>
    <property type="match status" value="1"/>
</dbReference>
<feature type="domain" description="ABC transporter" evidence="10">
    <location>
        <begin position="3"/>
        <end position="233"/>
    </location>
</feature>
<gene>
    <name evidence="11" type="ORF">HMPREF1090_02252</name>
</gene>
<dbReference type="EC" id="7.6.2.9" evidence="9"/>
<accession>A0A0E2HBW7</accession>
<dbReference type="PATRIC" id="fig|999408.3.peg.2419"/>
<dbReference type="GeneID" id="57960791"/>
<dbReference type="InterPro" id="IPR017871">
    <property type="entry name" value="ABC_transporter-like_CS"/>
</dbReference>
<evidence type="ECO:0000256" key="8">
    <source>
        <dbReference type="ARBA" id="ARBA00023136"/>
    </source>
</evidence>
<evidence type="ECO:0000313" key="11">
    <source>
        <dbReference type="EMBL" id="ENZ15192.1"/>
    </source>
</evidence>
<proteinExistence type="predicted"/>
<keyword evidence="2" id="KW-1003">Cell membrane</keyword>
<evidence type="ECO:0000256" key="4">
    <source>
        <dbReference type="ARBA" id="ARBA00022741"/>
    </source>
</evidence>
<dbReference type="PROSITE" id="PS50893">
    <property type="entry name" value="ABC_TRANSPORTER_2"/>
    <property type="match status" value="1"/>
</dbReference>
<dbReference type="InterPro" id="IPR008995">
    <property type="entry name" value="Mo/tungstate-bd_C_term_dom"/>
</dbReference>
<evidence type="ECO:0000256" key="3">
    <source>
        <dbReference type="ARBA" id="ARBA00022496"/>
    </source>
</evidence>
<keyword evidence="5 11" id="KW-0067">ATP-binding</keyword>
<dbReference type="GO" id="GO:0016887">
    <property type="term" value="F:ATP hydrolysis activity"/>
    <property type="evidence" value="ECO:0007669"/>
    <property type="project" value="InterPro"/>
</dbReference>
<evidence type="ECO:0000259" key="10">
    <source>
        <dbReference type="PROSITE" id="PS50893"/>
    </source>
</evidence>
<dbReference type="RefSeq" id="WP_002588436.1">
    <property type="nucleotide sequence ID" value="NZ_KB851020.1"/>
</dbReference>
<keyword evidence="3" id="KW-0410">Iron transport</keyword>
<dbReference type="PANTHER" id="PTHR42781:SF4">
    <property type="entry name" value="SPERMIDINE_PUTRESCINE IMPORT ATP-BINDING PROTEIN POTA"/>
    <property type="match status" value="1"/>
</dbReference>
<dbReference type="GO" id="GO:0016020">
    <property type="term" value="C:membrane"/>
    <property type="evidence" value="ECO:0007669"/>
    <property type="project" value="InterPro"/>
</dbReference>
<keyword evidence="6" id="KW-0408">Iron</keyword>
<dbReference type="InterPro" id="IPR027417">
    <property type="entry name" value="P-loop_NTPase"/>
</dbReference>
<dbReference type="SMART" id="SM00382">
    <property type="entry name" value="AAA"/>
    <property type="match status" value="1"/>
</dbReference>
<dbReference type="HOGENOM" id="CLU_000604_1_1_9"/>
<keyword evidence="1" id="KW-0813">Transport</keyword>
<evidence type="ECO:0000256" key="9">
    <source>
        <dbReference type="ARBA" id="ARBA00066388"/>
    </source>
</evidence>
<dbReference type="Pfam" id="PF00005">
    <property type="entry name" value="ABC_tran"/>
    <property type="match status" value="1"/>
</dbReference>
<keyword evidence="8" id="KW-0472">Membrane</keyword>
<keyword evidence="4" id="KW-0547">Nucleotide-binding</keyword>
<name>A0A0E2HBW7_9FIRM</name>
<dbReference type="PROSITE" id="PS00211">
    <property type="entry name" value="ABC_TRANSPORTER_1"/>
    <property type="match status" value="1"/>
</dbReference>
<evidence type="ECO:0000256" key="6">
    <source>
        <dbReference type="ARBA" id="ARBA00023004"/>
    </source>
</evidence>
<keyword evidence="7" id="KW-0406">Ion transport</keyword>
<dbReference type="GO" id="GO:0015418">
    <property type="term" value="F:ABC-type quaternary ammonium compound transporting activity"/>
    <property type="evidence" value="ECO:0007669"/>
    <property type="project" value="UniProtKB-EC"/>
</dbReference>
<reference evidence="11 12" key="1">
    <citation type="submission" date="2013-01" db="EMBL/GenBank/DDBJ databases">
        <title>The Genome Sequence of Clostridium clostridioforme 90A8.</title>
        <authorList>
            <consortium name="The Broad Institute Genome Sequencing Platform"/>
            <person name="Earl A."/>
            <person name="Ward D."/>
            <person name="Feldgarden M."/>
            <person name="Gevers D."/>
            <person name="Courvalin P."/>
            <person name="Lambert T."/>
            <person name="Walker B."/>
            <person name="Young S.K."/>
            <person name="Zeng Q."/>
            <person name="Gargeya S."/>
            <person name="Fitzgerald M."/>
            <person name="Haas B."/>
            <person name="Abouelleil A."/>
            <person name="Alvarado L."/>
            <person name="Arachchi H.M."/>
            <person name="Berlin A.M."/>
            <person name="Chapman S.B."/>
            <person name="Dewar J."/>
            <person name="Goldberg J."/>
            <person name="Griggs A."/>
            <person name="Gujja S."/>
            <person name="Hansen M."/>
            <person name="Howarth C."/>
            <person name="Imamovic A."/>
            <person name="Larimer J."/>
            <person name="McCowan C."/>
            <person name="Murphy C."/>
            <person name="Neiman D."/>
            <person name="Pearson M."/>
            <person name="Priest M."/>
            <person name="Roberts A."/>
            <person name="Saif S."/>
            <person name="Shea T."/>
            <person name="Sisk P."/>
            <person name="Sykes S."/>
            <person name="Wortman J."/>
            <person name="Nusbaum C."/>
            <person name="Birren B."/>
        </authorList>
    </citation>
    <scope>NUCLEOTIDE SEQUENCE [LARGE SCALE GENOMIC DNA]</scope>
    <source>
        <strain evidence="11 12">90A8</strain>
    </source>
</reference>
<dbReference type="InterPro" id="IPR015853">
    <property type="entry name" value="ABC_transpr_FbpC"/>
</dbReference>
<dbReference type="InterPro" id="IPR050093">
    <property type="entry name" value="ABC_SmlMolc_Importer"/>
</dbReference>
<dbReference type="Gene3D" id="3.40.50.300">
    <property type="entry name" value="P-loop containing nucleotide triphosphate hydrolases"/>
    <property type="match status" value="1"/>
</dbReference>
<comment type="caution">
    <text evidence="11">The sequence shown here is derived from an EMBL/GenBank/DDBJ whole genome shotgun (WGS) entry which is preliminary data.</text>
</comment>
<evidence type="ECO:0000313" key="12">
    <source>
        <dbReference type="Proteomes" id="UP000013085"/>
    </source>
</evidence>
<dbReference type="InterPro" id="IPR003439">
    <property type="entry name" value="ABC_transporter-like_ATP-bd"/>
</dbReference>
<dbReference type="AlphaFoldDB" id="A0A0E2HBW7"/>
<dbReference type="InterPro" id="IPR003593">
    <property type="entry name" value="AAA+_ATPase"/>
</dbReference>
<dbReference type="FunFam" id="3.40.50.300:FF:000425">
    <property type="entry name" value="Probable ABC transporter, ATP-binding subunit"/>
    <property type="match status" value="1"/>
</dbReference>